<dbReference type="InterPro" id="IPR020930">
    <property type="entry name" value="Ribosomal_uL5_bac-type"/>
</dbReference>
<dbReference type="EMBL" id="MHTK01000005">
    <property type="protein sequence ID" value="OHA59776.1"/>
    <property type="molecule type" value="Genomic_DNA"/>
</dbReference>
<gene>
    <name evidence="5" type="primary">rplE</name>
    <name evidence="9" type="ORF">A2589_02960</name>
</gene>
<evidence type="ECO:0000256" key="6">
    <source>
        <dbReference type="RuleBase" id="RU003930"/>
    </source>
</evidence>
<evidence type="ECO:0000256" key="1">
    <source>
        <dbReference type="ARBA" id="ARBA00008553"/>
    </source>
</evidence>
<comment type="similarity">
    <text evidence="1 5 6">Belongs to the universal ribosomal protein uL5 family.</text>
</comment>
<feature type="domain" description="Large ribosomal subunit protein uL5 N-terminal" evidence="7">
    <location>
        <begin position="27"/>
        <end position="79"/>
    </location>
</feature>
<evidence type="ECO:0000313" key="9">
    <source>
        <dbReference type="EMBL" id="OHA59776.1"/>
    </source>
</evidence>
<dbReference type="PIRSF" id="PIRSF002161">
    <property type="entry name" value="Ribosomal_L5"/>
    <property type="match status" value="1"/>
</dbReference>
<dbReference type="FunFam" id="3.30.1440.10:FF:000001">
    <property type="entry name" value="50S ribosomal protein L5"/>
    <property type="match status" value="1"/>
</dbReference>
<evidence type="ECO:0000256" key="5">
    <source>
        <dbReference type="HAMAP-Rule" id="MF_01333"/>
    </source>
</evidence>
<dbReference type="InterPro" id="IPR031309">
    <property type="entry name" value="Ribosomal_uL5_C"/>
</dbReference>
<keyword evidence="5" id="KW-0694">RNA-binding</keyword>
<dbReference type="GO" id="GO:1990904">
    <property type="term" value="C:ribonucleoprotein complex"/>
    <property type="evidence" value="ECO:0007669"/>
    <property type="project" value="UniProtKB-KW"/>
</dbReference>
<dbReference type="InterPro" id="IPR031310">
    <property type="entry name" value="Ribosomal_uL5_N"/>
</dbReference>
<dbReference type="GO" id="GO:0006412">
    <property type="term" value="P:translation"/>
    <property type="evidence" value="ECO:0007669"/>
    <property type="project" value="UniProtKB-UniRule"/>
</dbReference>
<dbReference type="Proteomes" id="UP000177838">
    <property type="component" value="Unassembled WGS sequence"/>
</dbReference>
<dbReference type="HAMAP" id="MF_01333_B">
    <property type="entry name" value="Ribosomal_uL5_B"/>
    <property type="match status" value="1"/>
</dbReference>
<evidence type="ECO:0000259" key="7">
    <source>
        <dbReference type="Pfam" id="PF00281"/>
    </source>
</evidence>
<dbReference type="GO" id="GO:0003735">
    <property type="term" value="F:structural constituent of ribosome"/>
    <property type="evidence" value="ECO:0007669"/>
    <property type="project" value="InterPro"/>
</dbReference>
<feature type="domain" description="Large ribosomal subunit protein uL5 C-terminal" evidence="8">
    <location>
        <begin position="84"/>
        <end position="176"/>
    </location>
</feature>
<evidence type="ECO:0000256" key="2">
    <source>
        <dbReference type="ARBA" id="ARBA00022980"/>
    </source>
</evidence>
<dbReference type="STRING" id="1802439.A2589_02960"/>
<protein>
    <recommendedName>
        <fullName evidence="4 5">Large ribosomal subunit protein uL5</fullName>
    </recommendedName>
</protein>
<dbReference type="GO" id="GO:0005840">
    <property type="term" value="C:ribosome"/>
    <property type="evidence" value="ECO:0007669"/>
    <property type="project" value="UniProtKB-KW"/>
</dbReference>
<dbReference type="Pfam" id="PF00673">
    <property type="entry name" value="Ribosomal_L5_C"/>
    <property type="match status" value="1"/>
</dbReference>
<dbReference type="InterPro" id="IPR022803">
    <property type="entry name" value="Ribosomal_uL5_dom_sf"/>
</dbReference>
<dbReference type="PANTHER" id="PTHR11994">
    <property type="entry name" value="60S RIBOSOMAL PROTEIN L11-RELATED"/>
    <property type="match status" value="1"/>
</dbReference>
<evidence type="ECO:0000256" key="3">
    <source>
        <dbReference type="ARBA" id="ARBA00023274"/>
    </source>
</evidence>
<evidence type="ECO:0000256" key="4">
    <source>
        <dbReference type="ARBA" id="ARBA00035245"/>
    </source>
</evidence>
<reference evidence="9 10" key="1">
    <citation type="journal article" date="2016" name="Nat. Commun.">
        <title>Thousands of microbial genomes shed light on interconnected biogeochemical processes in an aquifer system.</title>
        <authorList>
            <person name="Anantharaman K."/>
            <person name="Brown C.T."/>
            <person name="Hug L.A."/>
            <person name="Sharon I."/>
            <person name="Castelle C.J."/>
            <person name="Probst A.J."/>
            <person name="Thomas B.C."/>
            <person name="Singh A."/>
            <person name="Wilkins M.J."/>
            <person name="Karaoz U."/>
            <person name="Brodie E.L."/>
            <person name="Williams K.H."/>
            <person name="Hubbard S.S."/>
            <person name="Banfield J.F."/>
        </authorList>
    </citation>
    <scope>NUCLEOTIDE SEQUENCE [LARGE SCALE GENOMIC DNA]</scope>
</reference>
<dbReference type="SUPFAM" id="SSF55282">
    <property type="entry name" value="RL5-like"/>
    <property type="match status" value="1"/>
</dbReference>
<sequence length="182" mass="20335">MFTPLKEKIEAIKPSLRKSLQADNDLALPRLVKVVVSSGTGKAKDKKRNELVAGRLAKITGQKPALRGAKQSIATFKLRQGDIIGAAVTLRGPRMYRFLDKLFNVTMPRMRDFKGYPETIIDDMGNLTLGIREHIVFPETADEDIRDVFGMSITIVTTAKNKAEALIFFRELGFPFKKVAAR</sequence>
<dbReference type="Gene3D" id="3.30.1440.10">
    <property type="match status" value="1"/>
</dbReference>
<keyword evidence="3 5" id="KW-0687">Ribonucleoprotein</keyword>
<dbReference type="GO" id="GO:0019843">
    <property type="term" value="F:rRNA binding"/>
    <property type="evidence" value="ECO:0007669"/>
    <property type="project" value="UniProtKB-UniRule"/>
</dbReference>
<name>A0A1G2QGR0_9BACT</name>
<evidence type="ECO:0000259" key="8">
    <source>
        <dbReference type="Pfam" id="PF00673"/>
    </source>
</evidence>
<dbReference type="AlphaFoldDB" id="A0A1G2QGR0"/>
<dbReference type="InterPro" id="IPR002132">
    <property type="entry name" value="Ribosomal_uL5"/>
</dbReference>
<comment type="function">
    <text evidence="5">This is 1 of the proteins that bind and probably mediate the attachment of the 5S RNA into the large ribosomal subunit, where it forms part of the central protuberance. In the 70S ribosome it contacts protein S13 of the 30S subunit (bridge B1b), connecting the 2 subunits; this bridge is implicated in subunit movement. Contacts the P site tRNA; the 5S rRNA and some of its associated proteins might help stabilize positioning of ribosome-bound tRNAs.</text>
</comment>
<accession>A0A1G2QGR0</accession>
<keyword evidence="5" id="KW-0699">rRNA-binding</keyword>
<dbReference type="Pfam" id="PF00281">
    <property type="entry name" value="Ribosomal_L5"/>
    <property type="match status" value="1"/>
</dbReference>
<proteinExistence type="inferred from homology"/>
<keyword evidence="5" id="KW-0820">tRNA-binding</keyword>
<organism evidence="9 10">
    <name type="scientific">Candidatus Vogelbacteria bacterium RIFOXYD1_FULL_46_19</name>
    <dbReference type="NCBI Taxonomy" id="1802439"/>
    <lineage>
        <taxon>Bacteria</taxon>
        <taxon>Candidatus Vogeliibacteriota</taxon>
    </lineage>
</organism>
<keyword evidence="2 5" id="KW-0689">Ribosomal protein</keyword>
<comment type="caution">
    <text evidence="9">The sequence shown here is derived from an EMBL/GenBank/DDBJ whole genome shotgun (WGS) entry which is preliminary data.</text>
</comment>
<evidence type="ECO:0000313" key="10">
    <source>
        <dbReference type="Proteomes" id="UP000177838"/>
    </source>
</evidence>
<dbReference type="GO" id="GO:0000049">
    <property type="term" value="F:tRNA binding"/>
    <property type="evidence" value="ECO:0007669"/>
    <property type="project" value="UniProtKB-UniRule"/>
</dbReference>
<comment type="subunit">
    <text evidence="5">Part of the 50S ribosomal subunit; part of the 5S rRNA/L5/L18/L25 subcomplex. Contacts the 5S rRNA and the P site tRNA. Forms a bridge to the 30S subunit in the 70S ribosome.</text>
</comment>
<dbReference type="NCBIfam" id="NF000585">
    <property type="entry name" value="PRK00010.1"/>
    <property type="match status" value="1"/>
</dbReference>